<accession>A0A5P8N5U9</accession>
<evidence type="ECO:0000256" key="9">
    <source>
        <dbReference type="ARBA" id="ARBA00022741"/>
    </source>
</evidence>
<keyword evidence="5" id="KW-0167">Capsid protein</keyword>
<keyword evidence="6" id="KW-0945">Host-virus interaction</keyword>
<dbReference type="GO" id="GO:0019062">
    <property type="term" value="P:virion attachment to host cell"/>
    <property type="evidence" value="ECO:0007669"/>
    <property type="project" value="UniProtKB-KW"/>
</dbReference>
<keyword evidence="10" id="KW-0378">Hydrolase</keyword>
<dbReference type="GO" id="GO:0003724">
    <property type="term" value="F:RNA helicase activity"/>
    <property type="evidence" value="ECO:0007669"/>
    <property type="project" value="UniProtKB-EC"/>
</dbReference>
<comment type="catalytic activity">
    <reaction evidence="23">
        <text>ATP + H2O = ADP + phosphate + H(+)</text>
        <dbReference type="Rhea" id="RHEA:13065"/>
        <dbReference type="ChEBI" id="CHEBI:15377"/>
        <dbReference type="ChEBI" id="CHEBI:15378"/>
        <dbReference type="ChEBI" id="CHEBI:30616"/>
        <dbReference type="ChEBI" id="CHEBI:43474"/>
        <dbReference type="ChEBI" id="CHEBI:456216"/>
        <dbReference type="EC" id="3.6.4.13"/>
    </reaction>
</comment>
<evidence type="ECO:0000256" key="10">
    <source>
        <dbReference type="ARBA" id="ARBA00022801"/>
    </source>
</evidence>
<dbReference type="GO" id="GO:0046718">
    <property type="term" value="P:symbiont entry into host cell"/>
    <property type="evidence" value="ECO:0007669"/>
    <property type="project" value="UniProtKB-KW"/>
</dbReference>
<keyword evidence="19" id="KW-1038">Host endoplasmic reticulum</keyword>
<dbReference type="Gene3D" id="3.40.50.300">
    <property type="entry name" value="P-loop containing nucleotide triphosphate hydrolases"/>
    <property type="match status" value="2"/>
</dbReference>
<keyword evidence="8" id="KW-0812">Transmembrane</keyword>
<dbReference type="GO" id="GO:0052170">
    <property type="term" value="P:symbiont-mediated suppression of host innate immune response"/>
    <property type="evidence" value="ECO:0007669"/>
    <property type="project" value="UniProtKB-KW"/>
</dbReference>
<evidence type="ECO:0000256" key="23">
    <source>
        <dbReference type="ARBA" id="ARBA00047984"/>
    </source>
</evidence>
<dbReference type="PANTHER" id="PTHR18934">
    <property type="entry name" value="ATP-DEPENDENT RNA HELICASE"/>
    <property type="match status" value="1"/>
</dbReference>
<name>A0A5P8N5U9_9FLAV</name>
<evidence type="ECO:0000256" key="22">
    <source>
        <dbReference type="ARBA" id="ARBA00047631"/>
    </source>
</evidence>
<dbReference type="InterPro" id="IPR009003">
    <property type="entry name" value="Peptidase_S1_PA"/>
</dbReference>
<dbReference type="GO" id="GO:0005524">
    <property type="term" value="F:ATP binding"/>
    <property type="evidence" value="ECO:0007669"/>
    <property type="project" value="UniProtKB-KW"/>
</dbReference>
<dbReference type="GO" id="GO:0055036">
    <property type="term" value="C:virion membrane"/>
    <property type="evidence" value="ECO:0007669"/>
    <property type="project" value="UniProtKB-SubCell"/>
</dbReference>
<evidence type="ECO:0000256" key="6">
    <source>
        <dbReference type="ARBA" id="ARBA00022581"/>
    </source>
</evidence>
<keyword evidence="18" id="KW-0325">Glycoprotein</keyword>
<evidence type="ECO:0000313" key="25">
    <source>
        <dbReference type="EMBL" id="QFR36177.1"/>
    </source>
</evidence>
<evidence type="ECO:0000256" key="13">
    <source>
        <dbReference type="ARBA" id="ARBA00022840"/>
    </source>
</evidence>
<dbReference type="InterPro" id="IPR014001">
    <property type="entry name" value="Helicase_ATP-bd"/>
</dbReference>
<dbReference type="GO" id="GO:0003723">
    <property type="term" value="F:RNA binding"/>
    <property type="evidence" value="ECO:0007669"/>
    <property type="project" value="TreeGrafter"/>
</dbReference>
<dbReference type="PROSITE" id="PS51192">
    <property type="entry name" value="HELICASE_ATP_BIND_1"/>
    <property type="match status" value="1"/>
</dbReference>
<dbReference type="Gene3D" id="2.40.10.120">
    <property type="match status" value="1"/>
</dbReference>
<evidence type="ECO:0000256" key="2">
    <source>
        <dbReference type="ARBA" id="ARBA00004182"/>
    </source>
</evidence>
<evidence type="ECO:0000256" key="11">
    <source>
        <dbReference type="ARBA" id="ARBA00022804"/>
    </source>
</evidence>
<evidence type="ECO:0000256" key="3">
    <source>
        <dbReference type="ARBA" id="ARBA00004291"/>
    </source>
</evidence>
<evidence type="ECO:0000256" key="21">
    <source>
        <dbReference type="ARBA" id="ARBA00023296"/>
    </source>
</evidence>
<keyword evidence="20" id="KW-0899">Viral immunoevasion</keyword>
<dbReference type="Pfam" id="PF07652">
    <property type="entry name" value="Flavi_DEAD"/>
    <property type="match status" value="1"/>
</dbReference>
<dbReference type="PANTHER" id="PTHR18934:SF99">
    <property type="entry name" value="ATP-DEPENDENT RNA HELICASE DHX37-RELATED"/>
    <property type="match status" value="1"/>
</dbReference>
<comment type="subcellular location">
    <subcellularLocation>
        <location evidence="1">Host endoplasmic reticulum membrane</location>
        <topology evidence="1">Multi-pass membrane protein</topology>
    </subcellularLocation>
    <subcellularLocation>
        <location evidence="3">Host endoplasmic reticulum membrane</location>
        <topology evidence="3">Peripheral membrane protein</topology>
    </subcellularLocation>
    <subcellularLocation>
        <location evidence="2">Virion membrane</location>
    </subcellularLocation>
</comment>
<keyword evidence="9" id="KW-0547">Nucleotide-binding</keyword>
<dbReference type="InterPro" id="IPR011492">
    <property type="entry name" value="Flavi_DEAD"/>
</dbReference>
<dbReference type="InterPro" id="IPR027417">
    <property type="entry name" value="P-loop_NTPase"/>
</dbReference>
<dbReference type="GO" id="GO:0019028">
    <property type="term" value="C:viral capsid"/>
    <property type="evidence" value="ECO:0007669"/>
    <property type="project" value="UniProtKB-KW"/>
</dbReference>
<evidence type="ECO:0000256" key="7">
    <source>
        <dbReference type="ARBA" id="ARBA00022632"/>
    </source>
</evidence>
<dbReference type="EMBL" id="MN095533">
    <property type="protein sequence ID" value="QFR36177.1"/>
    <property type="molecule type" value="Genomic_RNA"/>
</dbReference>
<keyword evidence="16" id="KW-1133">Transmembrane helix</keyword>
<evidence type="ECO:0000256" key="5">
    <source>
        <dbReference type="ARBA" id="ARBA00022561"/>
    </source>
</evidence>
<dbReference type="SUPFAM" id="SSF52540">
    <property type="entry name" value="P-loop containing nucleoside triphosphate hydrolases"/>
    <property type="match status" value="1"/>
</dbReference>
<evidence type="ECO:0000256" key="20">
    <source>
        <dbReference type="ARBA" id="ARBA00023280"/>
    </source>
</evidence>
<evidence type="ECO:0000256" key="15">
    <source>
        <dbReference type="ARBA" id="ARBA00022870"/>
    </source>
</evidence>
<keyword evidence="11" id="KW-1161">Viral attachment to host cell</keyword>
<evidence type="ECO:0000256" key="8">
    <source>
        <dbReference type="ARBA" id="ARBA00022692"/>
    </source>
</evidence>
<dbReference type="SUPFAM" id="SSF50494">
    <property type="entry name" value="Trypsin-like serine proteases"/>
    <property type="match status" value="1"/>
</dbReference>
<evidence type="ECO:0000256" key="14">
    <source>
        <dbReference type="ARBA" id="ARBA00022844"/>
    </source>
</evidence>
<feature type="domain" description="Helicase ATP-binding" evidence="24">
    <location>
        <begin position="224"/>
        <end position="382"/>
    </location>
</feature>
<proteinExistence type="predicted"/>
<reference evidence="25" key="1">
    <citation type="journal article" date="2019" name="MSphere">
        <title>Insights into Jingmenviruses host range, genetic diversity and geographical distribution.</title>
        <authorList>
            <person name="Temmam S."/>
            <person name="Bigot T."/>
            <person name="Chretien D."/>
            <person name="Gondard M."/>
            <person name="Perot P."/>
            <person name="Dufour E."/>
            <person name="Petres S."/>
            <person name="Devillers E."/>
            <person name="Hoem T."/>
            <person name="Pinarello V."/>
            <person name="Hul V."/>
            <person name="Vongphayloth K."/>
            <person name="Hertz J.C."/>
            <person name="Loiseau I."/>
            <person name="Dumarest M."/>
            <person name="Ramirez M."/>
            <person name="Duong V."/>
            <person name="Vayssier-Taussat M."/>
            <person name="Grandadam M."/>
            <person name="Albina E."/>
            <person name="Dussart P."/>
            <person name="Moutailler S."/>
            <person name="Cappelle J."/>
            <person name="Brey P.T."/>
            <person name="Eloit M."/>
        </authorList>
    </citation>
    <scope>NUCLEOTIDE SEQUENCE</scope>
    <source>
        <strain evidence="25">JMTV/Pteropus lylei/Cambodia</strain>
    </source>
</reference>
<evidence type="ECO:0000259" key="24">
    <source>
        <dbReference type="PROSITE" id="PS51192"/>
    </source>
</evidence>
<comment type="catalytic activity">
    <reaction evidence="22">
        <text>a ribonucleoside 5'-triphosphate + H2O = a ribonucleoside 5'-diphosphate + phosphate + H(+)</text>
        <dbReference type="Rhea" id="RHEA:23680"/>
        <dbReference type="ChEBI" id="CHEBI:15377"/>
        <dbReference type="ChEBI" id="CHEBI:15378"/>
        <dbReference type="ChEBI" id="CHEBI:43474"/>
        <dbReference type="ChEBI" id="CHEBI:57930"/>
        <dbReference type="ChEBI" id="CHEBI:61557"/>
        <dbReference type="EC" id="3.6.1.15"/>
    </reaction>
</comment>
<keyword evidence="14" id="KW-0946">Virion</keyword>
<evidence type="ECO:0000256" key="18">
    <source>
        <dbReference type="ARBA" id="ARBA00023180"/>
    </source>
</evidence>
<keyword evidence="15" id="KW-1043">Host membrane</keyword>
<evidence type="ECO:0000256" key="17">
    <source>
        <dbReference type="ARBA" id="ARBA00023136"/>
    </source>
</evidence>
<evidence type="ECO:0000256" key="19">
    <source>
        <dbReference type="ARBA" id="ARBA00023184"/>
    </source>
</evidence>
<evidence type="ECO:0000256" key="1">
    <source>
        <dbReference type="ARBA" id="ARBA00004153"/>
    </source>
</evidence>
<keyword evidence="17" id="KW-0472">Membrane</keyword>
<keyword evidence="13" id="KW-0067">ATP-binding</keyword>
<evidence type="ECO:0000256" key="12">
    <source>
        <dbReference type="ARBA" id="ARBA00022806"/>
    </source>
</evidence>
<dbReference type="GO" id="GO:0044167">
    <property type="term" value="C:host cell endoplasmic reticulum membrane"/>
    <property type="evidence" value="ECO:0007669"/>
    <property type="project" value="UniProtKB-SubCell"/>
</dbReference>
<evidence type="ECO:0000256" key="16">
    <source>
        <dbReference type="ARBA" id="ARBA00022989"/>
    </source>
</evidence>
<keyword evidence="7" id="KW-1090">Inhibition of host innate immune response by virus</keyword>
<sequence length="666" mass="73348">MAHIGKIKNIIMAAIVVLTFASVAYSPMSGVLGASIVMMVAVLPQETQVDRVLEDESPVHEAEGIYRVYEHIGPWSFLKGVATITGGSIVSSLHVTGNRAVWVEDRLYQPSVIQPTDDFIAWGRPPVIKPLKEDDEVVALALHPISNTILPLRSRTARIQGNTIYQLARTSPGVSGSPLFVVDTTEEGTTTFALAGTIGRSIRSGPNKQFEIQSHLPLPTVPYDTILKAGMVLQLFSHPGAGKTRAMPEYVRQLMTWSNKVYVAGPTRVVAREMLESLQATKWVCAMIKGLPRPHALARVVVTTHQTLLRYALTSGLLASRDISYVLDETHVDSAHTKVLRALVHQSVSKEKSKAACIEMTATGRDEATGEQKVSMGSNYPITDRTYSTNVSTAVRDYAARNGPKRIAVFVPGLTGRNGALQVAKNIRLTTHYTTVVLSRKTYDTNINSVFKTYPNGLCIVTTSISECGANYDLDAVFDTCQQYHYLVTPTGTKGVITASTQAQTCQRRGRVGRRREGEYYRPVGYDITQAPVLDHPDSVTLLEANMCLIALGLPEIEAGQAVKKALEKIQPSKEQVYKWLTDQERETLTEIMAMYSTEGNRRSREQERTVRNQMRGSFNDARWETKDPVDEQLPVTPGDYIRDDEGEATISGAVMCRPPPLTELG</sequence>
<protein>
    <recommendedName>
        <fullName evidence="4">Genome polyprotein</fullName>
    </recommendedName>
</protein>
<evidence type="ECO:0000256" key="4">
    <source>
        <dbReference type="ARBA" id="ARBA00020107"/>
    </source>
</evidence>
<keyword evidence="21" id="KW-1160">Virus entry into host cell</keyword>
<keyword evidence="12" id="KW-0347">Helicase</keyword>
<organism evidence="25">
    <name type="scientific">Jingmen tick virus</name>
    <dbReference type="NCBI Taxonomy" id="1172985"/>
    <lineage>
        <taxon>Viruses</taxon>
        <taxon>Riboviria</taxon>
        <taxon>Orthornavirae</taxon>
        <taxon>Kitrinoviricota</taxon>
        <taxon>Flasuviricetes</taxon>
        <taxon>Amarillovirales</taxon>
        <taxon>Flaviviridae</taxon>
        <taxon>Jingmenvirus group</taxon>
    </lineage>
</organism>
<dbReference type="GO" id="GO:0017111">
    <property type="term" value="F:ribonucleoside triphosphate phosphatase activity"/>
    <property type="evidence" value="ECO:0007669"/>
    <property type="project" value="UniProtKB-EC"/>
</dbReference>